<keyword evidence="4" id="KW-0378">Hydrolase</keyword>
<evidence type="ECO:0000256" key="3">
    <source>
        <dbReference type="ARBA" id="ARBA00022741"/>
    </source>
</evidence>
<dbReference type="GO" id="GO:0012505">
    <property type="term" value="C:endomembrane system"/>
    <property type="evidence" value="ECO:0007669"/>
    <property type="project" value="UniProtKB-SubCell"/>
</dbReference>
<evidence type="ECO:0000256" key="8">
    <source>
        <dbReference type="RuleBase" id="RU367014"/>
    </source>
</evidence>
<evidence type="ECO:0000256" key="9">
    <source>
        <dbReference type="SAM" id="MobiDB-lite"/>
    </source>
</evidence>
<keyword evidence="6" id="KW-0472">Membrane</keyword>
<evidence type="ECO:0000256" key="4">
    <source>
        <dbReference type="ARBA" id="ARBA00022801"/>
    </source>
</evidence>
<dbReference type="Pfam" id="PF04670">
    <property type="entry name" value="Gtr1_RagA"/>
    <property type="match status" value="1"/>
</dbReference>
<dbReference type="AlphaFoldDB" id="A0A559MKS1"/>
<name>A0A559MKS1_9HELO</name>
<accession>A0A559MKS1</accession>
<dbReference type="GO" id="GO:1990131">
    <property type="term" value="C:Gtr1-Gtr2 GTPase complex"/>
    <property type="evidence" value="ECO:0007669"/>
    <property type="project" value="UniProtKB-UniRule"/>
</dbReference>
<evidence type="ECO:0000313" key="11">
    <source>
        <dbReference type="Proteomes" id="UP000315522"/>
    </source>
</evidence>
<dbReference type="SUPFAM" id="SSF52540">
    <property type="entry name" value="P-loop containing nucleoside triphosphate hydrolases"/>
    <property type="match status" value="1"/>
</dbReference>
<reference evidence="10 11" key="1">
    <citation type="submission" date="2018-05" db="EMBL/GenBank/DDBJ databases">
        <title>Genome sequencing and assembly of the regulated plant pathogen Lachnellula willkommii and related sister species for the development of diagnostic species identification markers.</title>
        <authorList>
            <person name="Giroux E."/>
            <person name="Bilodeau G."/>
        </authorList>
    </citation>
    <scope>NUCLEOTIDE SEQUENCE [LARGE SCALE GENOMIC DNA]</scope>
    <source>
        <strain evidence="10 11">CBS 172.35</strain>
    </source>
</reference>
<dbReference type="Gene3D" id="3.30.450.190">
    <property type="match status" value="1"/>
</dbReference>
<dbReference type="GO" id="GO:0003924">
    <property type="term" value="F:GTPase activity"/>
    <property type="evidence" value="ECO:0007669"/>
    <property type="project" value="UniProtKB-UniRule"/>
</dbReference>
<dbReference type="EMBL" id="QGML01000115">
    <property type="protein sequence ID" value="TVY93558.1"/>
    <property type="molecule type" value="Genomic_DNA"/>
</dbReference>
<comment type="subunit">
    <text evidence="8">Component of the GSE complex.</text>
</comment>
<comment type="catalytic activity">
    <reaction evidence="7">
        <text>GTP + H2O = GDP + phosphate + H(+)</text>
        <dbReference type="Rhea" id="RHEA:19669"/>
        <dbReference type="ChEBI" id="CHEBI:15377"/>
        <dbReference type="ChEBI" id="CHEBI:15378"/>
        <dbReference type="ChEBI" id="CHEBI:37565"/>
        <dbReference type="ChEBI" id="CHEBI:43474"/>
        <dbReference type="ChEBI" id="CHEBI:58189"/>
    </reaction>
    <physiologicalReaction direction="left-to-right" evidence="7">
        <dbReference type="Rhea" id="RHEA:19670"/>
    </physiologicalReaction>
</comment>
<dbReference type="CDD" id="cd11385">
    <property type="entry name" value="RagC_like"/>
    <property type="match status" value="1"/>
</dbReference>
<dbReference type="PANTHER" id="PTHR11259">
    <property type="entry name" value="RAS-RELATED GTP BINDING RAG/GTR YEAST"/>
    <property type="match status" value="1"/>
</dbReference>
<comment type="similarity">
    <text evidence="2 8">Belongs to the GTR/RAG GTP-binding protein family.</text>
</comment>
<keyword evidence="5 8" id="KW-0342">GTP-binding</keyword>
<dbReference type="GO" id="GO:0009267">
    <property type="term" value="P:cellular response to starvation"/>
    <property type="evidence" value="ECO:0007669"/>
    <property type="project" value="TreeGrafter"/>
</dbReference>
<dbReference type="PANTHER" id="PTHR11259:SF2">
    <property type="entry name" value="GH16429P"/>
    <property type="match status" value="1"/>
</dbReference>
<dbReference type="GO" id="GO:1904263">
    <property type="term" value="P:positive regulation of TORC1 signaling"/>
    <property type="evidence" value="ECO:0007669"/>
    <property type="project" value="TreeGrafter"/>
</dbReference>
<dbReference type="InterPro" id="IPR039400">
    <property type="entry name" value="RagC/D"/>
</dbReference>
<organism evidence="10 11">
    <name type="scientific">Lachnellula willkommii</name>
    <dbReference type="NCBI Taxonomy" id="215461"/>
    <lineage>
        <taxon>Eukaryota</taxon>
        <taxon>Fungi</taxon>
        <taxon>Dikarya</taxon>
        <taxon>Ascomycota</taxon>
        <taxon>Pezizomycotina</taxon>
        <taxon>Leotiomycetes</taxon>
        <taxon>Helotiales</taxon>
        <taxon>Lachnaceae</taxon>
        <taxon>Lachnellula</taxon>
    </lineage>
</organism>
<dbReference type="GO" id="GO:0005634">
    <property type="term" value="C:nucleus"/>
    <property type="evidence" value="ECO:0007669"/>
    <property type="project" value="TreeGrafter"/>
</dbReference>
<evidence type="ECO:0000256" key="1">
    <source>
        <dbReference type="ARBA" id="ARBA00004308"/>
    </source>
</evidence>
<dbReference type="Gene3D" id="3.40.50.300">
    <property type="entry name" value="P-loop containing nucleotide triphosphate hydrolases"/>
    <property type="match status" value="1"/>
</dbReference>
<comment type="caution">
    <text evidence="10">The sequence shown here is derived from an EMBL/GenBank/DDBJ whole genome shotgun (WGS) entry which is preliminary data.</text>
</comment>
<dbReference type="GO" id="GO:0005525">
    <property type="term" value="F:GTP binding"/>
    <property type="evidence" value="ECO:0007669"/>
    <property type="project" value="UniProtKB-UniRule"/>
</dbReference>
<dbReference type="Proteomes" id="UP000315522">
    <property type="component" value="Unassembled WGS sequence"/>
</dbReference>
<feature type="region of interest" description="Disordered" evidence="9">
    <location>
        <begin position="90"/>
        <end position="109"/>
    </location>
</feature>
<dbReference type="GO" id="GO:0000329">
    <property type="term" value="C:fungal-type vacuole membrane"/>
    <property type="evidence" value="ECO:0007669"/>
    <property type="project" value="TreeGrafter"/>
</dbReference>
<evidence type="ECO:0000256" key="6">
    <source>
        <dbReference type="ARBA" id="ARBA00023136"/>
    </source>
</evidence>
<evidence type="ECO:0000313" key="10">
    <source>
        <dbReference type="EMBL" id="TVY93558.1"/>
    </source>
</evidence>
<dbReference type="InterPro" id="IPR006762">
    <property type="entry name" value="Gtr1_RagA"/>
</dbReference>
<dbReference type="InterPro" id="IPR027417">
    <property type="entry name" value="P-loop_NTPase"/>
</dbReference>
<evidence type="ECO:0000256" key="7">
    <source>
        <dbReference type="ARBA" id="ARBA00049117"/>
    </source>
</evidence>
<evidence type="ECO:0000256" key="5">
    <source>
        <dbReference type="ARBA" id="ARBA00023134"/>
    </source>
</evidence>
<comment type="subcellular location">
    <subcellularLocation>
        <location evidence="1">Endomembrane system</location>
    </subcellularLocation>
</comment>
<dbReference type="FunFam" id="3.40.50.300:FF:000643">
    <property type="entry name" value="Small monomeric GTPase (Gtr2)"/>
    <property type="match status" value="1"/>
</dbReference>
<comment type="function">
    <text evidence="8">GTPase involved in activation of the TORC1 signaling pathway, which promotes growth and represses autophagy in nutrient-rich conditions.</text>
</comment>
<feature type="region of interest" description="Disordered" evidence="9">
    <location>
        <begin position="51"/>
        <end position="70"/>
    </location>
</feature>
<protein>
    <recommendedName>
        <fullName evidence="8">GTP-binding protein</fullName>
    </recommendedName>
</protein>
<keyword evidence="3 8" id="KW-0547">Nucleotide-binding</keyword>
<dbReference type="FunFam" id="3.30.450.190:FF:000005">
    <property type="entry name" value="Gtr1 g domain containing protein"/>
    <property type="match status" value="1"/>
</dbReference>
<evidence type="ECO:0000256" key="2">
    <source>
        <dbReference type="ARBA" id="ARBA00007756"/>
    </source>
</evidence>
<proteinExistence type="inferred from homology"/>
<gene>
    <name evidence="10" type="primary">gtr2</name>
    <name evidence="10" type="ORF">LAWI1_G000959</name>
</gene>
<keyword evidence="11" id="KW-1185">Reference proteome</keyword>
<sequence>MSETESTVSVDVGVTFTVIVGSAVSLSRHNSISKPLAFVLTAMPVLHTGRRRTKLDRSYNGPPRQGPVRHISPAQLNLERVYEQNRINIQKKDATKAPEPAPGPAAKGKPRLLLMGQRRSGKSSISSVVFHKMPPNETLFLESTARIQKDSMQLVPCLHSNDRTDPSSSFMDFQVWDFPGQVDFMDPSFDLDAIFGEIGALIWVIDAQDDYIEAINRLNSTILNLQPSYPNVNVEVFIHKVDGLSDDYKLDIQRDIMQRIQDELSDHGVENAPITFHLTSIYNHSIFEAFSKVIQKLIPHLATLEALLNDLCRACRFEKAYLFDVLSKIYIATDSSPVDMPSYEICSDYIDVIVDVSEIYGWERPKEYIEFLEGPPWNKKLDDQVACKNAESVIVLTDMKRPIMLREVNQYLALVAIMCEGSHEKMPSVTMNVEATVTGLGEVFEITKHRK</sequence>
<dbReference type="GO" id="GO:0010507">
    <property type="term" value="P:negative regulation of autophagy"/>
    <property type="evidence" value="ECO:0007669"/>
    <property type="project" value="TreeGrafter"/>
</dbReference>